<name>A0A175Y4F3_9SPHN</name>
<dbReference type="GeneID" id="93797799"/>
<dbReference type="EMBL" id="LQCK02000013">
    <property type="protein sequence ID" value="KZB95236.1"/>
    <property type="molecule type" value="Genomic_DNA"/>
</dbReference>
<protein>
    <recommendedName>
        <fullName evidence="1">Alginate export domain-containing protein</fullName>
    </recommendedName>
</protein>
<dbReference type="AlphaFoldDB" id="A0A175Y4F3"/>
<dbReference type="Proteomes" id="UP000078460">
    <property type="component" value="Unassembled WGS sequence"/>
</dbReference>
<keyword evidence="3" id="KW-1185">Reference proteome</keyword>
<dbReference type="OrthoDB" id="311329at2"/>
<dbReference type="Gene3D" id="2.40.160.100">
    <property type="match status" value="1"/>
</dbReference>
<reference evidence="2" key="1">
    <citation type="submission" date="2016-03" db="EMBL/GenBank/DDBJ databases">
        <title>Sphingomonas melonis TY, whole genome shotgun sequencing.</title>
        <authorList>
            <person name="Wang H."/>
            <person name="Zhu P."/>
        </authorList>
    </citation>
    <scope>NUCLEOTIDE SEQUENCE [LARGE SCALE GENOMIC DNA]</scope>
    <source>
        <strain evidence="2">TY</strain>
    </source>
</reference>
<organism evidence="2 3">
    <name type="scientific">Sphingomonas melonis TY</name>
    <dbReference type="NCBI Taxonomy" id="621456"/>
    <lineage>
        <taxon>Bacteria</taxon>
        <taxon>Pseudomonadati</taxon>
        <taxon>Pseudomonadota</taxon>
        <taxon>Alphaproteobacteria</taxon>
        <taxon>Sphingomonadales</taxon>
        <taxon>Sphingomonadaceae</taxon>
        <taxon>Sphingomonas</taxon>
    </lineage>
</organism>
<dbReference type="KEGG" id="smy:BJP26_12650"/>
<gene>
    <name evidence="2" type="ORF">AVM11_16515</name>
</gene>
<evidence type="ECO:0000313" key="3">
    <source>
        <dbReference type="Proteomes" id="UP000078460"/>
    </source>
</evidence>
<sequence length="516" mass="56176">MSNIARQLVATATLALLAATPALAETPAAPATATAAATATATAGQALPPKERGNQVPASPVSEAYPAEAIGDGVTSGGYNQSRWVEDWRRYRDPKKRDDILDRLKFIPLDGKGDIYLTLSGELRFRVNETTNPNLRAGEAQRQDITRIVGGADLHLGSHVRLFGELAHGGLAGQNLGTITPQMRNDLVVQQSFVDLTGTIAQADVGIRYGRQTFADGPNLMVVPRDNNTIFTVYNGTRAWARAKQVRVDLFDFHTTQLGVGGTGDDISDRGRRFSGISGGIVLPKTLFGGSKLYLDPFFWRLRNSAATWGRTTTREERFFYGLHTLGDIGPVNLDWTVNHQGGHYDGRPISAWLLLFAQNYRLGKDRGAPRVGFHADYASGGGAYTGGTLRNALAPFGNNIYYSYQLYATPTNLIALAPTFTFNPLKTVRLSAEYQLSWRDTVRDAVYRANGTAFAGTQNVPGRKIADTARLQAVWTISPRVSVTGRYEHLMAGPALKNAGYSSSDFLAGWLSLRF</sequence>
<feature type="domain" description="Alginate export" evidence="1">
    <location>
        <begin position="116"/>
        <end position="508"/>
    </location>
</feature>
<comment type="caution">
    <text evidence="2">The sequence shown here is derived from an EMBL/GenBank/DDBJ whole genome shotgun (WGS) entry which is preliminary data.</text>
</comment>
<dbReference type="STRING" id="621456.BJP26_12650"/>
<evidence type="ECO:0000259" key="1">
    <source>
        <dbReference type="Pfam" id="PF13372"/>
    </source>
</evidence>
<dbReference type="InterPro" id="IPR053728">
    <property type="entry name" value="Alginate_Permeability_Chnl"/>
</dbReference>
<proteinExistence type="predicted"/>
<dbReference type="InterPro" id="IPR025388">
    <property type="entry name" value="Alginate_export_dom"/>
</dbReference>
<dbReference type="Pfam" id="PF13372">
    <property type="entry name" value="Alginate_exp"/>
    <property type="match status" value="1"/>
</dbReference>
<accession>A0A175Y4F3</accession>
<evidence type="ECO:0000313" key="2">
    <source>
        <dbReference type="EMBL" id="KZB95236.1"/>
    </source>
</evidence>
<dbReference type="RefSeq" id="WP_018250667.1">
    <property type="nucleotide sequence ID" value="NZ_CP017578.1"/>
</dbReference>